<keyword evidence="2" id="KW-1185">Reference proteome</keyword>
<name>A0A2U8E412_9BACT</name>
<organism evidence="1 2">
    <name type="scientific">Ereboglobus luteus</name>
    <dbReference type="NCBI Taxonomy" id="1796921"/>
    <lineage>
        <taxon>Bacteria</taxon>
        <taxon>Pseudomonadati</taxon>
        <taxon>Verrucomicrobiota</taxon>
        <taxon>Opitutia</taxon>
        <taxon>Opitutales</taxon>
        <taxon>Opitutaceae</taxon>
        <taxon>Ereboglobus</taxon>
    </lineage>
</organism>
<sequence>MTSDTAQKTNASAKKSEHEEALEYLKEQIKPGDTVYTILRHVSKSGMSRLIDLYLVKGNQPFRITWSTAKALRYPYDRRYDAVRIGGCGTDVGFSSVYNLGHALFSDGYQLKHQWL</sequence>
<proteinExistence type="predicted"/>
<dbReference type="Proteomes" id="UP000244896">
    <property type="component" value="Chromosome"/>
</dbReference>
<dbReference type="AlphaFoldDB" id="A0A2U8E412"/>
<dbReference type="EMBL" id="CP023004">
    <property type="protein sequence ID" value="AWI09658.1"/>
    <property type="molecule type" value="Genomic_DNA"/>
</dbReference>
<evidence type="ECO:0000313" key="1">
    <source>
        <dbReference type="EMBL" id="AWI09658.1"/>
    </source>
</evidence>
<protein>
    <submittedName>
        <fullName evidence="1">Uncharacterized protein</fullName>
    </submittedName>
</protein>
<accession>A0A2U8E412</accession>
<dbReference type="KEGG" id="elut:CKA38_10710"/>
<reference evidence="1 2" key="1">
    <citation type="journal article" date="2018" name="Syst. Appl. Microbiol.">
        <title>Ereboglobus luteus gen. nov. sp. nov. from cockroach guts, and new insights into the oxygen relationship of the genera Opitutus and Didymococcus (Verrucomicrobia: Opitutaceae).</title>
        <authorList>
            <person name="Tegtmeier D."/>
            <person name="Belitz A."/>
            <person name="Radek R."/>
            <person name="Heimerl T."/>
            <person name="Brune A."/>
        </authorList>
    </citation>
    <scope>NUCLEOTIDE SEQUENCE [LARGE SCALE GENOMIC DNA]</scope>
    <source>
        <strain evidence="1 2">Ho45</strain>
    </source>
</reference>
<gene>
    <name evidence="1" type="ORF">CKA38_10710</name>
</gene>
<dbReference type="RefSeq" id="WP_108825469.1">
    <property type="nucleotide sequence ID" value="NZ_CP023004.1"/>
</dbReference>
<dbReference type="OrthoDB" id="9580665at2"/>
<evidence type="ECO:0000313" key="2">
    <source>
        <dbReference type="Proteomes" id="UP000244896"/>
    </source>
</evidence>